<sequence length="207" mass="22952">MYLFSWHVSHPVITVNKHNPILPITIDSPTELDLADDISDVFAGAPPKKQSSSLSNALLGKVVLFLDLPEPSPNPGDSIPERFKSSILLAVLEKIGCGKTRSMTEMLYLQWGFYFNASSKDFGSDDLFSLAELIDRNIDEHSSRLLFATIVREEFELLHDKLSALDHPNFSNGSKLRLVIDEAQILSDKNPTSFTSSATQGDLPKMC</sequence>
<comment type="caution">
    <text evidence="1">The sequence shown here is derived from an EMBL/GenBank/DDBJ whole genome shotgun (WGS) entry which is preliminary data.</text>
</comment>
<evidence type="ECO:0000313" key="1">
    <source>
        <dbReference type="EMBL" id="KAF9580289.1"/>
    </source>
</evidence>
<proteinExistence type="predicted"/>
<dbReference type="OrthoDB" id="2393824at2759"/>
<accession>A0A9P6FRU7</accession>
<name>A0A9P6FRU7_9FUNG</name>
<dbReference type="EMBL" id="JAABOA010002162">
    <property type="protein sequence ID" value="KAF9580289.1"/>
    <property type="molecule type" value="Genomic_DNA"/>
</dbReference>
<keyword evidence="2" id="KW-1185">Reference proteome</keyword>
<evidence type="ECO:0000313" key="2">
    <source>
        <dbReference type="Proteomes" id="UP000780801"/>
    </source>
</evidence>
<dbReference type="AlphaFoldDB" id="A0A9P6FRU7"/>
<gene>
    <name evidence="1" type="ORF">BGW38_003127</name>
</gene>
<dbReference type="Proteomes" id="UP000780801">
    <property type="component" value="Unassembled WGS sequence"/>
</dbReference>
<protein>
    <submittedName>
        <fullName evidence="1">Uncharacterized protein</fullName>
    </submittedName>
</protein>
<reference evidence="1" key="1">
    <citation type="journal article" date="2020" name="Fungal Divers.">
        <title>Resolving the Mortierellaceae phylogeny through synthesis of multi-gene phylogenetics and phylogenomics.</title>
        <authorList>
            <person name="Vandepol N."/>
            <person name="Liber J."/>
            <person name="Desiro A."/>
            <person name="Na H."/>
            <person name="Kennedy M."/>
            <person name="Barry K."/>
            <person name="Grigoriev I.V."/>
            <person name="Miller A.N."/>
            <person name="O'Donnell K."/>
            <person name="Stajich J.E."/>
            <person name="Bonito G."/>
        </authorList>
    </citation>
    <scope>NUCLEOTIDE SEQUENCE</scope>
    <source>
        <strain evidence="1">KOD1015</strain>
    </source>
</reference>
<organism evidence="1 2">
    <name type="scientific">Lunasporangiospora selenospora</name>
    <dbReference type="NCBI Taxonomy" id="979761"/>
    <lineage>
        <taxon>Eukaryota</taxon>
        <taxon>Fungi</taxon>
        <taxon>Fungi incertae sedis</taxon>
        <taxon>Mucoromycota</taxon>
        <taxon>Mortierellomycotina</taxon>
        <taxon>Mortierellomycetes</taxon>
        <taxon>Mortierellales</taxon>
        <taxon>Mortierellaceae</taxon>
        <taxon>Lunasporangiospora</taxon>
    </lineage>
</organism>